<sequence>MRSKETIRSVGTVLAAVALTAGLTGTAVAAPADAPCTWQVTPVAGPPGIPASEFTVTGSNAQGGYSGYRRANVDDAEFFRWVNGFAVRQPAAPGVTGAQPVDENNGGTVVLRGKDAQGERVLLTHSPADGYRVLPLPAGAKLQESAAVNDGGDVVAAIWQNGKDFVLLWRAGASTPEVITPPGTGVPILVDIDEDGTVLLSGGRSNVHVWRAGVFTAMPGSTDAMARSLNNGRVVGLRFNGQNPITAWQWELSTGVVSQPLRGGAANGINRLNLIGGQLDNLDGPPAVWRGTRLLAELPLPPGATGGRVNVVGDDGVVHGKASTQPSIPVRWHCS</sequence>
<gene>
    <name evidence="2" type="ORF">HNR67_004427</name>
</gene>
<name>A0A7W7FWV5_9PSEU</name>
<evidence type="ECO:0000256" key="1">
    <source>
        <dbReference type="SAM" id="SignalP"/>
    </source>
</evidence>
<dbReference type="AlphaFoldDB" id="A0A7W7FWV5"/>
<comment type="caution">
    <text evidence="2">The sequence shown here is derived from an EMBL/GenBank/DDBJ whole genome shotgun (WGS) entry which is preliminary data.</text>
</comment>
<proteinExistence type="predicted"/>
<keyword evidence="1" id="KW-0732">Signal</keyword>
<organism evidence="2 3">
    <name type="scientific">Crossiella cryophila</name>
    <dbReference type="NCBI Taxonomy" id="43355"/>
    <lineage>
        <taxon>Bacteria</taxon>
        <taxon>Bacillati</taxon>
        <taxon>Actinomycetota</taxon>
        <taxon>Actinomycetes</taxon>
        <taxon>Pseudonocardiales</taxon>
        <taxon>Pseudonocardiaceae</taxon>
        <taxon>Crossiella</taxon>
    </lineage>
</organism>
<accession>A0A7W7FWV5</accession>
<feature type="chain" id="PRO_5030742554" evidence="1">
    <location>
        <begin position="30"/>
        <end position="335"/>
    </location>
</feature>
<dbReference type="RefSeq" id="WP_185004157.1">
    <property type="nucleotide sequence ID" value="NZ_BAAAUI010000004.1"/>
</dbReference>
<feature type="signal peptide" evidence="1">
    <location>
        <begin position="1"/>
        <end position="29"/>
    </location>
</feature>
<keyword evidence="3" id="KW-1185">Reference proteome</keyword>
<dbReference type="EMBL" id="JACHMH010000001">
    <property type="protein sequence ID" value="MBB4678309.1"/>
    <property type="molecule type" value="Genomic_DNA"/>
</dbReference>
<evidence type="ECO:0000313" key="2">
    <source>
        <dbReference type="EMBL" id="MBB4678309.1"/>
    </source>
</evidence>
<dbReference type="Proteomes" id="UP000533598">
    <property type="component" value="Unassembled WGS sequence"/>
</dbReference>
<dbReference type="SUPFAM" id="SSF82171">
    <property type="entry name" value="DPP6 N-terminal domain-like"/>
    <property type="match status" value="1"/>
</dbReference>
<protein>
    <submittedName>
        <fullName evidence="2">Uncharacterized protein</fullName>
    </submittedName>
</protein>
<reference evidence="2 3" key="1">
    <citation type="submission" date="2020-08" db="EMBL/GenBank/DDBJ databases">
        <title>Sequencing the genomes of 1000 actinobacteria strains.</title>
        <authorList>
            <person name="Klenk H.-P."/>
        </authorList>
    </citation>
    <scope>NUCLEOTIDE SEQUENCE [LARGE SCALE GENOMIC DNA]</scope>
    <source>
        <strain evidence="2 3">DSM 44230</strain>
    </source>
</reference>
<evidence type="ECO:0000313" key="3">
    <source>
        <dbReference type="Proteomes" id="UP000533598"/>
    </source>
</evidence>